<comment type="function">
    <text evidence="11">Part of the high-affinity ATP-driven potassium transport (or Kdp) system, which catalyzes the hydrolysis of ATP coupled with the electrogenic transport of potassium into the cytoplasm. This subunit acts as a catalytic chaperone that increases the ATP-binding affinity of the ATP-hydrolyzing subunit KdpB by the formation of a transient KdpB/KdpC/ATP ternary complex.</text>
</comment>
<keyword evidence="9 11" id="KW-0406">Ion transport</keyword>
<reference evidence="14" key="1">
    <citation type="submission" date="2015-04" db="EMBL/GenBank/DDBJ databases">
        <authorList>
            <person name="Schardt J."/>
            <person name="Mueller-Herbst S."/>
            <person name="Scherer S."/>
            <person name="Huptas C."/>
        </authorList>
    </citation>
    <scope>NUCLEOTIDE SEQUENCE [LARGE SCALE GENOMIC DNA]</scope>
    <source>
        <strain evidence="14">Kiel-L1</strain>
    </source>
</reference>
<evidence type="ECO:0000256" key="3">
    <source>
        <dbReference type="ARBA" id="ARBA00022538"/>
    </source>
</evidence>
<comment type="subunit">
    <text evidence="11">The system is composed of three essential subunits: KdpA, KdpB and KdpC.</text>
</comment>
<evidence type="ECO:0000313" key="14">
    <source>
        <dbReference type="Proteomes" id="UP000257055"/>
    </source>
</evidence>
<keyword evidence="8 11" id="KW-1133">Transmembrane helix</keyword>
<evidence type="ECO:0000256" key="2">
    <source>
        <dbReference type="ARBA" id="ARBA00022475"/>
    </source>
</evidence>
<sequence>MKVLMKQALLAFLFLALVCGVAYPAVVTLIAQAAFHDSANGSIIEGNKGSTLIGQTFTDPKYLLGRPNEEASNLNPTSQEAKLEREERAKKWQQLDPNQDAPVPADLVMGSASGVDPHISVEAAEYQAKRIANERGISTKQVEEIIRKHTTKRLLGFIGEPVVNVLAVNLELDQNG</sequence>
<dbReference type="InterPro" id="IPR003820">
    <property type="entry name" value="KdpC"/>
</dbReference>
<evidence type="ECO:0000256" key="8">
    <source>
        <dbReference type="ARBA" id="ARBA00022989"/>
    </source>
</evidence>
<dbReference type="PANTHER" id="PTHR30042">
    <property type="entry name" value="POTASSIUM-TRANSPORTING ATPASE C CHAIN"/>
    <property type="match status" value="1"/>
</dbReference>
<feature type="signal peptide" evidence="12">
    <location>
        <begin position="1"/>
        <end position="24"/>
    </location>
</feature>
<keyword evidence="3 11" id="KW-0633">Potassium transport</keyword>
<evidence type="ECO:0000256" key="4">
    <source>
        <dbReference type="ARBA" id="ARBA00022692"/>
    </source>
</evidence>
<dbReference type="GO" id="GO:0008556">
    <property type="term" value="F:P-type potassium transmembrane transporter activity"/>
    <property type="evidence" value="ECO:0007669"/>
    <property type="project" value="InterPro"/>
</dbReference>
<keyword evidence="12" id="KW-0732">Signal</keyword>
<organism evidence="13 14">
    <name type="scientific">Listeria kieliensis</name>
    <dbReference type="NCBI Taxonomy" id="1621700"/>
    <lineage>
        <taxon>Bacteria</taxon>
        <taxon>Bacillati</taxon>
        <taxon>Bacillota</taxon>
        <taxon>Bacilli</taxon>
        <taxon>Bacillales</taxon>
        <taxon>Listeriaceae</taxon>
        <taxon>Listeria</taxon>
    </lineage>
</organism>
<name>A0A3D8TRJ2_9LIST</name>
<dbReference type="HAMAP" id="MF_00276">
    <property type="entry name" value="KdpC"/>
    <property type="match status" value="1"/>
</dbReference>
<comment type="caution">
    <text evidence="13">The sequence shown here is derived from an EMBL/GenBank/DDBJ whole genome shotgun (WGS) entry which is preliminary data.</text>
</comment>
<dbReference type="GO" id="GO:0005524">
    <property type="term" value="F:ATP binding"/>
    <property type="evidence" value="ECO:0007669"/>
    <property type="project" value="UniProtKB-UniRule"/>
</dbReference>
<dbReference type="EMBL" id="LARY01000002">
    <property type="protein sequence ID" value="RDX01410.1"/>
    <property type="molecule type" value="Genomic_DNA"/>
</dbReference>
<evidence type="ECO:0000313" key="13">
    <source>
        <dbReference type="EMBL" id="RDX01410.1"/>
    </source>
</evidence>
<evidence type="ECO:0000256" key="12">
    <source>
        <dbReference type="SAM" id="SignalP"/>
    </source>
</evidence>
<keyword evidence="6 11" id="KW-0067">ATP-binding</keyword>
<keyword evidence="7 11" id="KW-0630">Potassium</keyword>
<keyword evidence="10 11" id="KW-0472">Membrane</keyword>
<evidence type="ECO:0000256" key="10">
    <source>
        <dbReference type="ARBA" id="ARBA00023136"/>
    </source>
</evidence>
<dbReference type="AlphaFoldDB" id="A0A3D8TRJ2"/>
<feature type="chain" id="PRO_5038860570" description="Potassium-transporting ATPase KdpC subunit" evidence="12">
    <location>
        <begin position="25"/>
        <end position="176"/>
    </location>
</feature>
<protein>
    <recommendedName>
        <fullName evidence="11">Potassium-transporting ATPase KdpC subunit</fullName>
    </recommendedName>
    <alternativeName>
        <fullName evidence="11">ATP phosphohydrolase [potassium-transporting] C chain</fullName>
    </alternativeName>
    <alternativeName>
        <fullName evidence="11">Potassium-binding and translocating subunit C</fullName>
    </alternativeName>
    <alternativeName>
        <fullName evidence="11">Potassium-translocating ATPase C chain</fullName>
    </alternativeName>
</protein>
<comment type="subcellular location">
    <subcellularLocation>
        <location evidence="11">Cell membrane</location>
        <topology evidence="11">Single-pass membrane protein</topology>
    </subcellularLocation>
</comment>
<dbReference type="GO" id="GO:0005886">
    <property type="term" value="C:plasma membrane"/>
    <property type="evidence" value="ECO:0007669"/>
    <property type="project" value="UniProtKB-SubCell"/>
</dbReference>
<keyword evidence="2 11" id="KW-1003">Cell membrane</keyword>
<keyword evidence="5 11" id="KW-0547">Nucleotide-binding</keyword>
<evidence type="ECO:0000256" key="11">
    <source>
        <dbReference type="HAMAP-Rule" id="MF_00276"/>
    </source>
</evidence>
<gene>
    <name evidence="11" type="primary">kdpC</name>
    <name evidence="13" type="ORF">UR08_10925</name>
</gene>
<dbReference type="PANTHER" id="PTHR30042:SF2">
    <property type="entry name" value="POTASSIUM-TRANSPORTING ATPASE KDPC SUBUNIT"/>
    <property type="match status" value="1"/>
</dbReference>
<keyword evidence="1 11" id="KW-0813">Transport</keyword>
<dbReference type="NCBIfam" id="TIGR00681">
    <property type="entry name" value="kdpC"/>
    <property type="match status" value="1"/>
</dbReference>
<dbReference type="Proteomes" id="UP000257055">
    <property type="component" value="Unassembled WGS sequence"/>
</dbReference>
<evidence type="ECO:0000256" key="1">
    <source>
        <dbReference type="ARBA" id="ARBA00022448"/>
    </source>
</evidence>
<evidence type="ECO:0000256" key="9">
    <source>
        <dbReference type="ARBA" id="ARBA00023065"/>
    </source>
</evidence>
<dbReference type="PIRSF" id="PIRSF001296">
    <property type="entry name" value="K_ATPase_KdpC"/>
    <property type="match status" value="1"/>
</dbReference>
<proteinExistence type="inferred from homology"/>
<keyword evidence="14" id="KW-1185">Reference proteome</keyword>
<evidence type="ECO:0000256" key="7">
    <source>
        <dbReference type="ARBA" id="ARBA00022958"/>
    </source>
</evidence>
<dbReference type="RefSeq" id="WP_115753673.1">
    <property type="nucleotide sequence ID" value="NZ_LARY01000002.1"/>
</dbReference>
<dbReference type="Pfam" id="PF02669">
    <property type="entry name" value="KdpC"/>
    <property type="match status" value="1"/>
</dbReference>
<evidence type="ECO:0000256" key="5">
    <source>
        <dbReference type="ARBA" id="ARBA00022741"/>
    </source>
</evidence>
<accession>A0A3D8TRJ2</accession>
<keyword evidence="4 11" id="KW-0812">Transmembrane</keyword>
<comment type="similarity">
    <text evidence="11">Belongs to the KdpC family.</text>
</comment>
<evidence type="ECO:0000256" key="6">
    <source>
        <dbReference type="ARBA" id="ARBA00022840"/>
    </source>
</evidence>